<dbReference type="AlphaFoldDB" id="A0A5J6FIY2"/>
<gene>
    <name evidence="1" type="ORF">CP967_31810</name>
</gene>
<sequence>MALRAVAGIRRWRHNPLCRPTDRHEAWLALTALLLMLVAAPLLGHLCASRTGEALRETVRAQHAQRHRATAVVVRESPGGASSFDGLSEGAVAEGGTRTSVVAEWRAPDGTARTGTVPAPADSAVPGTRIRIWTDDRGGPAPRPMDATAARTHAVLAGVGAALLTTGAVEAARRVVLRGMTRRRYARIDRAWARTGPDWGRTGAGS</sequence>
<accession>A0A5J6FIY2</accession>
<dbReference type="PANTHER" id="PTHR42305">
    <property type="entry name" value="MEMBRANE PROTEIN RV1733C-RELATED"/>
    <property type="match status" value="1"/>
</dbReference>
<dbReference type="Proteomes" id="UP000326178">
    <property type="component" value="Chromosome"/>
</dbReference>
<organism evidence="1 2">
    <name type="scientific">Streptomyces nitrosporeus</name>
    <dbReference type="NCBI Taxonomy" id="28894"/>
    <lineage>
        <taxon>Bacteria</taxon>
        <taxon>Bacillati</taxon>
        <taxon>Actinomycetota</taxon>
        <taxon>Actinomycetes</taxon>
        <taxon>Kitasatosporales</taxon>
        <taxon>Streptomycetaceae</taxon>
        <taxon>Streptomyces</taxon>
    </lineage>
</organism>
<protein>
    <recommendedName>
        <fullName evidence="3">Proline rich protein membrane protein</fullName>
    </recommendedName>
</protein>
<evidence type="ECO:0000313" key="1">
    <source>
        <dbReference type="EMBL" id="QEU75946.1"/>
    </source>
</evidence>
<evidence type="ECO:0000313" key="2">
    <source>
        <dbReference type="Proteomes" id="UP000326178"/>
    </source>
</evidence>
<dbReference type="PANTHER" id="PTHR42305:SF1">
    <property type="entry name" value="MEMBRANE PROTEIN RV1733C-RELATED"/>
    <property type="match status" value="1"/>
</dbReference>
<proteinExistence type="predicted"/>
<dbReference type="InterPro" id="IPR039708">
    <property type="entry name" value="MT1774/Rv1733c-like"/>
</dbReference>
<dbReference type="KEGG" id="snk:CP967_31810"/>
<reference evidence="1 2" key="1">
    <citation type="submission" date="2017-09" db="EMBL/GenBank/DDBJ databases">
        <authorList>
            <person name="Lee N."/>
            <person name="Cho B.-K."/>
        </authorList>
    </citation>
    <scope>NUCLEOTIDE SEQUENCE [LARGE SCALE GENOMIC DNA]</scope>
    <source>
        <strain evidence="1 2">ATCC 12769</strain>
    </source>
</reference>
<dbReference type="RefSeq" id="WP_150491258.1">
    <property type="nucleotide sequence ID" value="NZ_BMUV01000003.1"/>
</dbReference>
<evidence type="ECO:0008006" key="3">
    <source>
        <dbReference type="Google" id="ProtNLM"/>
    </source>
</evidence>
<dbReference type="OrthoDB" id="4325432at2"/>
<keyword evidence="2" id="KW-1185">Reference proteome</keyword>
<dbReference type="EMBL" id="CP023702">
    <property type="protein sequence ID" value="QEU75946.1"/>
    <property type="molecule type" value="Genomic_DNA"/>
</dbReference>
<name>A0A5J6FIY2_9ACTN</name>